<reference evidence="2 4" key="2">
    <citation type="journal article" date="2013" name="Nature">
        <title>Insights into bilaterian evolution from three spiralian genomes.</title>
        <authorList>
            <person name="Simakov O."/>
            <person name="Marletaz F."/>
            <person name="Cho S.J."/>
            <person name="Edsinger-Gonzales E."/>
            <person name="Havlak P."/>
            <person name="Hellsten U."/>
            <person name="Kuo D.H."/>
            <person name="Larsson T."/>
            <person name="Lv J."/>
            <person name="Arendt D."/>
            <person name="Savage R."/>
            <person name="Osoegawa K."/>
            <person name="de Jong P."/>
            <person name="Grimwood J."/>
            <person name="Chapman J.A."/>
            <person name="Shapiro H."/>
            <person name="Aerts A."/>
            <person name="Otillar R.P."/>
            <person name="Terry A.Y."/>
            <person name="Boore J.L."/>
            <person name="Grigoriev I.V."/>
            <person name="Lindberg D.R."/>
            <person name="Seaver E.C."/>
            <person name="Weisblat D.A."/>
            <person name="Putnam N.H."/>
            <person name="Rokhsar D.S."/>
        </authorList>
    </citation>
    <scope>NUCLEOTIDE SEQUENCE</scope>
</reference>
<evidence type="ECO:0000256" key="1">
    <source>
        <dbReference type="SAM" id="Phobius"/>
    </source>
</evidence>
<dbReference type="InParanoid" id="T1F7Y9"/>
<feature type="transmembrane region" description="Helical" evidence="1">
    <location>
        <begin position="278"/>
        <end position="296"/>
    </location>
</feature>
<keyword evidence="1" id="KW-1133">Transmembrane helix</keyword>
<sequence>MSVVINEVLYFLINKFDLLDKESFIYNVPEFYTLEDISGAVKLLKNDYEAVKDEICEKFTTQDTKKKDKLLCCISILKCLKTHGLMDKCPVYEWRPFPAIQRSKSPLNPILKYESVQILQVMRQQQIYRHSKKHRLMANSGQVSHVSRIIFSDISGHLHIFTIAEEKVSDVEVEVVDKLYFSRRNLEKVNNQMLALDWSAVFASADVNIAVNIFLKYVTSTISKFCLKTQVTKKKFKKPWFTNELLKLPKLKNNLHKEFLKNPTDFNKQFFIIKSRFANGRLTIILFCVAFFFANIPNLKSVINENKFNNNDSVAIFIQFSIAKTAMYIVKTICFFSNEAIDIASNQECFTF</sequence>
<name>T1F7Y9_HELRO</name>
<keyword evidence="1" id="KW-0472">Membrane</keyword>
<dbReference type="OrthoDB" id="294052at2759"/>
<keyword evidence="1" id="KW-0812">Transmembrane</keyword>
<dbReference type="EMBL" id="AMQM01004876">
    <property type="status" value="NOT_ANNOTATED_CDS"/>
    <property type="molecule type" value="Genomic_DNA"/>
</dbReference>
<keyword evidence="4" id="KW-1185">Reference proteome</keyword>
<dbReference type="EMBL" id="KB096716">
    <property type="protein sequence ID" value="ESO02864.1"/>
    <property type="molecule type" value="Genomic_DNA"/>
</dbReference>
<feature type="transmembrane region" description="Helical" evidence="1">
    <location>
        <begin position="316"/>
        <end position="336"/>
    </location>
</feature>
<evidence type="ECO:0000313" key="2">
    <source>
        <dbReference type="EMBL" id="ESO02864.1"/>
    </source>
</evidence>
<reference evidence="3" key="3">
    <citation type="submission" date="2015-06" db="UniProtKB">
        <authorList>
            <consortium name="EnsemblMetazoa"/>
        </authorList>
    </citation>
    <scope>IDENTIFICATION</scope>
</reference>
<dbReference type="RefSeq" id="XP_009019078.1">
    <property type="nucleotide sequence ID" value="XM_009020830.1"/>
</dbReference>
<dbReference type="KEGG" id="hro:HELRODRAFT_174301"/>
<dbReference type="eggNOG" id="ENOG502T2ME">
    <property type="taxonomic scope" value="Eukaryota"/>
</dbReference>
<protein>
    <submittedName>
        <fullName evidence="2 3">Uncharacterized protein</fullName>
    </submittedName>
</protein>
<organism evidence="3 4">
    <name type="scientific">Helobdella robusta</name>
    <name type="common">Californian leech</name>
    <dbReference type="NCBI Taxonomy" id="6412"/>
    <lineage>
        <taxon>Eukaryota</taxon>
        <taxon>Metazoa</taxon>
        <taxon>Spiralia</taxon>
        <taxon>Lophotrochozoa</taxon>
        <taxon>Annelida</taxon>
        <taxon>Clitellata</taxon>
        <taxon>Hirudinea</taxon>
        <taxon>Rhynchobdellida</taxon>
        <taxon>Glossiphoniidae</taxon>
        <taxon>Helobdella</taxon>
    </lineage>
</organism>
<evidence type="ECO:0000313" key="3">
    <source>
        <dbReference type="EnsemblMetazoa" id="HelroP174301"/>
    </source>
</evidence>
<dbReference type="Proteomes" id="UP000015101">
    <property type="component" value="Unassembled WGS sequence"/>
</dbReference>
<evidence type="ECO:0000313" key="4">
    <source>
        <dbReference type="Proteomes" id="UP000015101"/>
    </source>
</evidence>
<gene>
    <name evidence="3" type="primary">20204938</name>
    <name evidence="2" type="ORF">HELRODRAFT_174301</name>
</gene>
<accession>T1F7Y9</accession>
<dbReference type="HOGENOM" id="CLU_788187_0_0_1"/>
<reference evidence="4" key="1">
    <citation type="submission" date="2012-12" db="EMBL/GenBank/DDBJ databases">
        <authorList>
            <person name="Hellsten U."/>
            <person name="Grimwood J."/>
            <person name="Chapman J.A."/>
            <person name="Shapiro H."/>
            <person name="Aerts A."/>
            <person name="Otillar R.P."/>
            <person name="Terry A.Y."/>
            <person name="Boore J.L."/>
            <person name="Simakov O."/>
            <person name="Marletaz F."/>
            <person name="Cho S.-J."/>
            <person name="Edsinger-Gonzales E."/>
            <person name="Havlak P."/>
            <person name="Kuo D.-H."/>
            <person name="Larsson T."/>
            <person name="Lv J."/>
            <person name="Arendt D."/>
            <person name="Savage R."/>
            <person name="Osoegawa K."/>
            <person name="de Jong P."/>
            <person name="Lindberg D.R."/>
            <person name="Seaver E.C."/>
            <person name="Weisblat D.A."/>
            <person name="Putnam N.H."/>
            <person name="Grigoriev I.V."/>
            <person name="Rokhsar D.S."/>
        </authorList>
    </citation>
    <scope>NUCLEOTIDE SEQUENCE</scope>
</reference>
<dbReference type="AlphaFoldDB" id="T1F7Y9"/>
<dbReference type="CTD" id="20204938"/>
<dbReference type="GeneID" id="20204938"/>
<dbReference type="EnsemblMetazoa" id="HelroT174301">
    <property type="protein sequence ID" value="HelroP174301"/>
    <property type="gene ID" value="HelroG174301"/>
</dbReference>
<proteinExistence type="predicted"/>